<reference evidence="6" key="1">
    <citation type="journal article" date="2019" name="Int. J. Syst. Evol. Microbiol.">
        <title>The Global Catalogue of Microorganisms (GCM) 10K type strain sequencing project: providing services to taxonomists for standard genome sequencing and annotation.</title>
        <authorList>
            <consortium name="The Broad Institute Genomics Platform"/>
            <consortium name="The Broad Institute Genome Sequencing Center for Infectious Disease"/>
            <person name="Wu L."/>
            <person name="Ma J."/>
        </authorList>
    </citation>
    <scope>NUCLEOTIDE SEQUENCE [LARGE SCALE GENOMIC DNA]</scope>
    <source>
        <strain evidence="6">CGMCC 1.19062</strain>
    </source>
</reference>
<dbReference type="PANTHER" id="PTHR23407">
    <property type="entry name" value="ATPASE INHIBITOR/5-FORMYLTETRAHYDROFOLATE CYCLO-LIGASE"/>
    <property type="match status" value="1"/>
</dbReference>
<evidence type="ECO:0000256" key="2">
    <source>
        <dbReference type="ARBA" id="ARBA00022741"/>
    </source>
</evidence>
<dbReference type="InterPro" id="IPR024185">
    <property type="entry name" value="FTHF_cligase-like_sf"/>
</dbReference>
<sequence>MNDLDAEKARLRADLRQRRKSLSVQQREAASEAVAQRFLDNAGILPPVVAGYWPVGSELDPRPLMHRLIHAGVTVALPVVAALEAPLLFRAWLPTDLLIEGRFGLEPPSDRPMLVPDLLLTPLLGFDADLYRLGQGGGFYDRTMALYPACRRVGLAFGCQEVPLVPRGPFDLPLHAMITERKIIGRITS</sequence>
<organism evidence="5 6">
    <name type="scientific">Lacibacterium aquatile</name>
    <dbReference type="NCBI Taxonomy" id="1168082"/>
    <lineage>
        <taxon>Bacteria</taxon>
        <taxon>Pseudomonadati</taxon>
        <taxon>Pseudomonadota</taxon>
        <taxon>Alphaproteobacteria</taxon>
        <taxon>Rhodospirillales</taxon>
        <taxon>Rhodospirillaceae</taxon>
    </lineage>
</organism>
<keyword evidence="4" id="KW-0460">Magnesium</keyword>
<dbReference type="Gene3D" id="3.40.50.10420">
    <property type="entry name" value="NagB/RpiA/CoA transferase-like"/>
    <property type="match status" value="1"/>
</dbReference>
<dbReference type="RefSeq" id="WP_379876549.1">
    <property type="nucleotide sequence ID" value="NZ_JBHUIP010000012.1"/>
</dbReference>
<dbReference type="SUPFAM" id="SSF100950">
    <property type="entry name" value="NagB/RpiA/CoA transferase-like"/>
    <property type="match status" value="1"/>
</dbReference>
<keyword evidence="6" id="KW-1185">Reference proteome</keyword>
<keyword evidence="5" id="KW-0436">Ligase</keyword>
<evidence type="ECO:0000256" key="3">
    <source>
        <dbReference type="ARBA" id="ARBA00022840"/>
    </source>
</evidence>
<keyword evidence="3 4" id="KW-0067">ATP-binding</keyword>
<dbReference type="PANTHER" id="PTHR23407:SF1">
    <property type="entry name" value="5-FORMYLTETRAHYDROFOLATE CYCLO-LIGASE"/>
    <property type="match status" value="1"/>
</dbReference>
<evidence type="ECO:0000256" key="4">
    <source>
        <dbReference type="RuleBase" id="RU361279"/>
    </source>
</evidence>
<accession>A0ABW5DSR2</accession>
<gene>
    <name evidence="5" type="ORF">ACFSM5_11575</name>
</gene>
<dbReference type="Proteomes" id="UP001597295">
    <property type="component" value="Unassembled WGS sequence"/>
</dbReference>
<protein>
    <recommendedName>
        <fullName evidence="4">5-formyltetrahydrofolate cyclo-ligase</fullName>
        <ecNumber evidence="4">6.3.3.2</ecNumber>
    </recommendedName>
</protein>
<dbReference type="PIRSF" id="PIRSF006806">
    <property type="entry name" value="FTHF_cligase"/>
    <property type="match status" value="1"/>
</dbReference>
<dbReference type="GO" id="GO:0030272">
    <property type="term" value="F:5-formyltetrahydrofolate cyclo-ligase activity"/>
    <property type="evidence" value="ECO:0007669"/>
    <property type="project" value="UniProtKB-EC"/>
</dbReference>
<name>A0ABW5DSR2_9PROT</name>
<dbReference type="InterPro" id="IPR002698">
    <property type="entry name" value="FTHF_cligase"/>
</dbReference>
<evidence type="ECO:0000256" key="1">
    <source>
        <dbReference type="ARBA" id="ARBA00010638"/>
    </source>
</evidence>
<dbReference type="EMBL" id="JBHUIP010000012">
    <property type="protein sequence ID" value="MFD2263531.1"/>
    <property type="molecule type" value="Genomic_DNA"/>
</dbReference>
<dbReference type="EC" id="6.3.3.2" evidence="4"/>
<proteinExistence type="inferred from homology"/>
<comment type="caution">
    <text evidence="5">The sequence shown here is derived from an EMBL/GenBank/DDBJ whole genome shotgun (WGS) entry which is preliminary data.</text>
</comment>
<dbReference type="InterPro" id="IPR037171">
    <property type="entry name" value="NagB/RpiA_transferase-like"/>
</dbReference>
<keyword evidence="4" id="KW-0479">Metal-binding</keyword>
<comment type="cofactor">
    <cofactor evidence="4">
        <name>Mg(2+)</name>
        <dbReference type="ChEBI" id="CHEBI:18420"/>
    </cofactor>
</comment>
<comment type="catalytic activity">
    <reaction evidence="4">
        <text>(6S)-5-formyl-5,6,7,8-tetrahydrofolate + ATP = (6R)-5,10-methenyltetrahydrofolate + ADP + phosphate</text>
        <dbReference type="Rhea" id="RHEA:10488"/>
        <dbReference type="ChEBI" id="CHEBI:30616"/>
        <dbReference type="ChEBI" id="CHEBI:43474"/>
        <dbReference type="ChEBI" id="CHEBI:57455"/>
        <dbReference type="ChEBI" id="CHEBI:57457"/>
        <dbReference type="ChEBI" id="CHEBI:456216"/>
        <dbReference type="EC" id="6.3.3.2"/>
    </reaction>
</comment>
<keyword evidence="2 4" id="KW-0547">Nucleotide-binding</keyword>
<dbReference type="NCBIfam" id="TIGR02727">
    <property type="entry name" value="MTHFS_bact"/>
    <property type="match status" value="1"/>
</dbReference>
<dbReference type="Pfam" id="PF01812">
    <property type="entry name" value="5-FTHF_cyc-lig"/>
    <property type="match status" value="1"/>
</dbReference>
<comment type="similarity">
    <text evidence="1 4">Belongs to the 5-formyltetrahydrofolate cyclo-ligase family.</text>
</comment>
<evidence type="ECO:0000313" key="5">
    <source>
        <dbReference type="EMBL" id="MFD2263531.1"/>
    </source>
</evidence>
<evidence type="ECO:0000313" key="6">
    <source>
        <dbReference type="Proteomes" id="UP001597295"/>
    </source>
</evidence>